<dbReference type="Proteomes" id="UP000252770">
    <property type="component" value="Unassembled WGS sequence"/>
</dbReference>
<protein>
    <submittedName>
        <fullName evidence="1">Alternate-type signal peptide domain-containing protein</fullName>
    </submittedName>
</protein>
<evidence type="ECO:0000313" key="2">
    <source>
        <dbReference type="Proteomes" id="UP000252770"/>
    </source>
</evidence>
<dbReference type="EMBL" id="QOUI01000009">
    <property type="protein sequence ID" value="RCK68729.1"/>
    <property type="molecule type" value="Genomic_DNA"/>
</dbReference>
<dbReference type="RefSeq" id="WP_114127355.1">
    <property type="nucleotide sequence ID" value="NZ_QOUI01000009.1"/>
</dbReference>
<proteinExistence type="predicted"/>
<dbReference type="AlphaFoldDB" id="A0A367YT62"/>
<reference evidence="1 2" key="1">
    <citation type="submission" date="2018-07" db="EMBL/GenBank/DDBJ databases">
        <title>Desertimonas flava gen. nov. sp. nov.</title>
        <authorList>
            <person name="Liu S."/>
        </authorList>
    </citation>
    <scope>NUCLEOTIDE SEQUENCE [LARGE SCALE GENOMIC DNA]</scope>
    <source>
        <strain evidence="1 2">16Sb5-5</strain>
    </source>
</reference>
<dbReference type="InterPro" id="IPR024006">
    <property type="entry name" value="Alt_signal_exp_actinobact"/>
</dbReference>
<gene>
    <name evidence="1" type="ORF">DT076_14170</name>
</gene>
<dbReference type="NCBIfam" id="TIGR04089">
    <property type="entry name" value="exp_by_SipW_III"/>
    <property type="match status" value="1"/>
</dbReference>
<sequence>MNKTTKGTLAAVAAAVLLVGGGGSLAYWQATEDVAGGTITAGELTLDAAACDAAGWTVTNAVEGVTGVAFDPATETVVPGDVLTKECAVTIGAEGTNLRATLDVTAAEVGDGAPAMDPADYDVTGTFLVGGEAVTEITDANDGDTIDATIVVDVPIGTAVDNGSQNTVIDLEAFTITATQATA</sequence>
<organism evidence="1 2">
    <name type="scientific">Desertihabitans brevis</name>
    <dbReference type="NCBI Taxonomy" id="2268447"/>
    <lineage>
        <taxon>Bacteria</taxon>
        <taxon>Bacillati</taxon>
        <taxon>Actinomycetota</taxon>
        <taxon>Actinomycetes</taxon>
        <taxon>Propionibacteriales</taxon>
        <taxon>Propionibacteriaceae</taxon>
        <taxon>Desertihabitans</taxon>
    </lineage>
</organism>
<accession>A0A367YT62</accession>
<name>A0A367YT62_9ACTN</name>
<keyword evidence="2" id="KW-1185">Reference proteome</keyword>
<comment type="caution">
    <text evidence="1">The sequence shown here is derived from an EMBL/GenBank/DDBJ whole genome shotgun (WGS) entry which is preliminary data.</text>
</comment>
<dbReference type="NCBIfam" id="TIGR04088">
    <property type="entry name" value="cognate_SipW"/>
    <property type="match status" value="1"/>
</dbReference>
<evidence type="ECO:0000313" key="1">
    <source>
        <dbReference type="EMBL" id="RCK68729.1"/>
    </source>
</evidence>
<dbReference type="InterPro" id="IPR023833">
    <property type="entry name" value="Signal_pept_SipW-depend-type"/>
</dbReference>